<keyword evidence="2" id="KW-0813">Transport</keyword>
<feature type="region of interest" description="Disordered" evidence="16">
    <location>
        <begin position="1021"/>
        <end position="1045"/>
    </location>
</feature>
<keyword evidence="18" id="KW-0732">Signal</keyword>
<dbReference type="GO" id="GO:0043226">
    <property type="term" value="C:organelle"/>
    <property type="evidence" value="ECO:0007669"/>
    <property type="project" value="UniProtKB-ARBA"/>
</dbReference>
<evidence type="ECO:0000256" key="8">
    <source>
        <dbReference type="ARBA" id="ARBA00023136"/>
    </source>
</evidence>
<dbReference type="SMART" id="SM00918">
    <property type="entry name" value="Lig_chan-Glu_bd"/>
    <property type="match status" value="1"/>
</dbReference>
<keyword evidence="9" id="KW-0675">Receptor</keyword>
<keyword evidence="4 17" id="KW-0812">Transmembrane</keyword>
<dbReference type="PRINTS" id="PR00177">
    <property type="entry name" value="NMDARECEPTOR"/>
</dbReference>
<evidence type="ECO:0000256" key="18">
    <source>
        <dbReference type="SAM" id="SignalP"/>
    </source>
</evidence>
<keyword evidence="11" id="KW-1071">Ligand-gated ion channel</keyword>
<keyword evidence="7" id="KW-0406">Ion transport</keyword>
<evidence type="ECO:0000256" key="9">
    <source>
        <dbReference type="ARBA" id="ARBA00023170"/>
    </source>
</evidence>
<dbReference type="InterPro" id="IPR015683">
    <property type="entry name" value="Ionotropic_Glu_rcpt"/>
</dbReference>
<feature type="binding site" evidence="13">
    <location>
        <position position="500"/>
    </location>
    <ligand>
        <name>L-glutamate</name>
        <dbReference type="ChEBI" id="CHEBI:29985"/>
    </ligand>
</feature>
<evidence type="ECO:0000256" key="5">
    <source>
        <dbReference type="ARBA" id="ARBA00022989"/>
    </source>
</evidence>
<evidence type="ECO:0000256" key="11">
    <source>
        <dbReference type="ARBA" id="ARBA00023286"/>
    </source>
</evidence>
<feature type="domain" description="Ionotropic glutamate receptor C-terminal" evidence="20">
    <location>
        <begin position="422"/>
        <end position="772"/>
    </location>
</feature>
<gene>
    <name evidence="23" type="primary">LOC111120671</name>
</gene>
<evidence type="ECO:0000256" key="4">
    <source>
        <dbReference type="ARBA" id="ARBA00022692"/>
    </source>
</evidence>
<organism evidence="22 23">
    <name type="scientific">Crassostrea virginica</name>
    <name type="common">Eastern oyster</name>
    <dbReference type="NCBI Taxonomy" id="6565"/>
    <lineage>
        <taxon>Eukaryota</taxon>
        <taxon>Metazoa</taxon>
        <taxon>Spiralia</taxon>
        <taxon>Lophotrochozoa</taxon>
        <taxon>Mollusca</taxon>
        <taxon>Bivalvia</taxon>
        <taxon>Autobranchia</taxon>
        <taxon>Pteriomorphia</taxon>
        <taxon>Ostreida</taxon>
        <taxon>Ostreoidea</taxon>
        <taxon>Ostreidae</taxon>
        <taxon>Crassostrea</taxon>
    </lineage>
</organism>
<protein>
    <submittedName>
        <fullName evidence="23">Glutamate receptor ionotropic, NMDA 3A-like</fullName>
    </submittedName>
</protein>
<proteinExistence type="predicted"/>
<dbReference type="GO" id="GO:0005886">
    <property type="term" value="C:plasma membrane"/>
    <property type="evidence" value="ECO:0007669"/>
    <property type="project" value="UniProtKB-SubCell"/>
</dbReference>
<feature type="domain" description="Solute-binding protein family 3/N-terminal" evidence="19">
    <location>
        <begin position="439"/>
        <end position="773"/>
    </location>
</feature>
<dbReference type="SMART" id="SM00062">
    <property type="entry name" value="PBPb"/>
    <property type="match status" value="1"/>
</dbReference>
<evidence type="ECO:0000256" key="6">
    <source>
        <dbReference type="ARBA" id="ARBA00023054"/>
    </source>
</evidence>
<dbReference type="GO" id="GO:0038023">
    <property type="term" value="F:signaling receptor activity"/>
    <property type="evidence" value="ECO:0007669"/>
    <property type="project" value="InterPro"/>
</dbReference>
<keyword evidence="15" id="KW-1015">Disulfide bond</keyword>
<feature type="chain" id="PRO_5034630662" evidence="18">
    <location>
        <begin position="20"/>
        <end position="1214"/>
    </location>
</feature>
<dbReference type="SUPFAM" id="SSF53850">
    <property type="entry name" value="Periplasmic binding protein-like II"/>
    <property type="match status" value="1"/>
</dbReference>
<evidence type="ECO:0000256" key="13">
    <source>
        <dbReference type="PIRSR" id="PIRSR601508-1"/>
    </source>
</evidence>
<feature type="transmembrane region" description="Helical" evidence="17">
    <location>
        <begin position="581"/>
        <end position="600"/>
    </location>
</feature>
<evidence type="ECO:0000313" key="22">
    <source>
        <dbReference type="Proteomes" id="UP000694844"/>
    </source>
</evidence>
<dbReference type="InterPro" id="IPR001508">
    <property type="entry name" value="Iono_Glu_rcpt_met"/>
</dbReference>
<reference evidence="23" key="1">
    <citation type="submission" date="2025-08" db="UniProtKB">
        <authorList>
            <consortium name="RefSeq"/>
        </authorList>
    </citation>
    <scope>IDENTIFICATION</scope>
    <source>
        <tissue evidence="23">Whole sample</tissue>
    </source>
</reference>
<comment type="subcellular location">
    <subcellularLocation>
        <location evidence="1">Cell membrane</location>
        <topology evidence="1">Multi-pass membrane protein</topology>
    </subcellularLocation>
</comment>
<dbReference type="InterPro" id="IPR001320">
    <property type="entry name" value="Iontro_rcpt_C"/>
</dbReference>
<dbReference type="Gene3D" id="3.40.50.2300">
    <property type="match status" value="2"/>
</dbReference>
<evidence type="ECO:0000256" key="10">
    <source>
        <dbReference type="ARBA" id="ARBA00023180"/>
    </source>
</evidence>
<dbReference type="InterPro" id="IPR019594">
    <property type="entry name" value="Glu/Gly-bd"/>
</dbReference>
<feature type="transmembrane region" description="Helical" evidence="17">
    <location>
        <begin position="615"/>
        <end position="636"/>
    </location>
</feature>
<sequence length="1214" mass="138957">MAFLRFCVLLMVHICCCHGNDIVAVIEQDVYNLHFRTFYLSVGRPEMNMTGAIYPTYTGVYDQLRGVCSYLTQRTMAVFVVGNQESIHFVSMVTDVLGIPTLAYVKDSKTAFEKKESKSLLVLGHSYLETARAVITFFRTNFWFHFLVIVEDISLHDGFFGEVILQNHTELWNISLMVVNQQMTPEELRVQICRFFVDDIIVLFHAQPVMAVSVFTSLPCYKSKNIRWFITEKGYTQNTSLIKFYPTGSLVLVPDCLTSLDDVISDSVSYLNSAIQSAPRDRRLSYGERRSCQNGSYRQHPADLRLYRHFQKTIYHGFSLKFEFNPEGYLLEQNFKVKTLQDMQGRSIWEEVGHVRGEDARPRGILWPFERNLDLRRGRVRYRVVTNPVKPFVMVEESTEDSNQCIQSTRCIQVLVSDKNQTLEILQKSENINESDSHVLKCCRGFAIDLLNKLASDLEFDYVLYIVYDTTYGKKTNGSWDGMMRDLTNGLAHMAIAAFSITGSRLSAIDFSYPYYFSRFTVLYTQQSQKTYMYAFLEPFSPEVWCTIFISASLSALGMSMFEWNSPFGLNPWGRKRKQNYTIGSGMTMVYSLLFGHTVSTKSPKSWPSKVLQNFWASACIFIIASYTANLAAFLAGKHNGIDYNSVFDSRLMEIKVGVLGGSAVEALTKNINSALYQRSQHYLVPTTNDAIKMLINGNIDAYLGDYPILDYARVKLDPNCNLYIVPQSFGEDEYGIGFPKGSPLQKPVSEKIRSYHESGYLENLIDIHFDEEKCFNQGINQQRFSLTVFHHSGLFALLSIAIVCCILLVLVEHLVFKYFLPICRRRPDDSFWKSLNVMFFSQRLHRCINSAVLISAQESAKEMLGIVKNGDFSRLFMKSTIRKNKLADMAKTKRINRNFLDIVEKAKWVNEMKSTSLFPDDSPDEPVDITRLSLRNLSNCVNLEALRSQCQQSLPKVNSVRYSDDSGENSDDRADDEQTLRDFEDLCEIPTCDSQYDMWYVPGKAATDDNLEQEYYEKRTAHPSEEGHLNAATRPLNETGSSSSRDVAWARGTCYDGNFGDQERGACYGGNLGAAVCRVFPYSEQTETSDKRTKVARKRPRDDDDDSLDIDEETSLLDWNEHAGQSRRLGHFRNSEHCPYSMQNSQTELYDAPTRDTAHALNITHMSKQELLHLWKSSELQLNYLLQNTLRENIELKKSLARLKKRPIKDTAV</sequence>
<dbReference type="RefSeq" id="XP_022317276.1">
    <property type="nucleotide sequence ID" value="XM_022461568.1"/>
</dbReference>
<feature type="binding site" evidence="13">
    <location>
        <position position="505"/>
    </location>
    <ligand>
        <name>L-glutamate</name>
        <dbReference type="ChEBI" id="CHEBI:29985"/>
    </ligand>
</feature>
<dbReference type="PANTHER" id="PTHR18966">
    <property type="entry name" value="IONOTROPIC GLUTAMATE RECEPTOR"/>
    <property type="match status" value="1"/>
</dbReference>
<accession>A0A8B8CS64</accession>
<feature type="domain" description="Ionotropic glutamate receptor L-glutamate and glycine-binding" evidence="21">
    <location>
        <begin position="424"/>
        <end position="489"/>
    </location>
</feature>
<feature type="binding site" evidence="13">
    <location>
        <position position="706"/>
    </location>
    <ligand>
        <name>L-glutamate</name>
        <dbReference type="ChEBI" id="CHEBI:29985"/>
    </ligand>
</feature>
<evidence type="ECO:0000256" key="14">
    <source>
        <dbReference type="PIRSR" id="PIRSR601508-2"/>
    </source>
</evidence>
<keyword evidence="12" id="KW-0407">Ion channel</keyword>
<keyword evidence="5 17" id="KW-1133">Transmembrane helix</keyword>
<dbReference type="AlphaFoldDB" id="A0A8B8CS64"/>
<evidence type="ECO:0000256" key="7">
    <source>
        <dbReference type="ARBA" id="ARBA00023065"/>
    </source>
</evidence>
<feature type="region of interest" description="Disordered" evidence="16">
    <location>
        <begin position="1089"/>
        <end position="1110"/>
    </location>
</feature>
<evidence type="ECO:0000256" key="16">
    <source>
        <dbReference type="SAM" id="MobiDB-lite"/>
    </source>
</evidence>
<evidence type="ECO:0000256" key="17">
    <source>
        <dbReference type="SAM" id="Phobius"/>
    </source>
</evidence>
<keyword evidence="10" id="KW-0325">Glycoprotein</keyword>
<name>A0A8B8CS64_CRAVI</name>
<feature type="region of interest" description="Disordered" evidence="16">
    <location>
        <begin position="958"/>
        <end position="979"/>
    </location>
</feature>
<feature type="transmembrane region" description="Helical" evidence="17">
    <location>
        <begin position="794"/>
        <end position="817"/>
    </location>
</feature>
<keyword evidence="8 17" id="KW-0472">Membrane</keyword>
<evidence type="ECO:0000256" key="15">
    <source>
        <dbReference type="PIRSR" id="PIRSR601508-3"/>
    </source>
</evidence>
<evidence type="ECO:0000256" key="3">
    <source>
        <dbReference type="ARBA" id="ARBA00022475"/>
    </source>
</evidence>
<evidence type="ECO:0000259" key="19">
    <source>
        <dbReference type="SMART" id="SM00062"/>
    </source>
</evidence>
<evidence type="ECO:0000256" key="2">
    <source>
        <dbReference type="ARBA" id="ARBA00022448"/>
    </source>
</evidence>
<dbReference type="SMART" id="SM00079">
    <property type="entry name" value="PBPe"/>
    <property type="match status" value="1"/>
</dbReference>
<dbReference type="Proteomes" id="UP000694844">
    <property type="component" value="Chromosome 2"/>
</dbReference>
<feature type="signal peptide" evidence="18">
    <location>
        <begin position="1"/>
        <end position="19"/>
    </location>
</feature>
<dbReference type="Pfam" id="PF10613">
    <property type="entry name" value="Lig_chan-Glu_bd"/>
    <property type="match status" value="1"/>
</dbReference>
<dbReference type="Gene3D" id="3.40.190.10">
    <property type="entry name" value="Periplasmic binding protein-like II"/>
    <property type="match status" value="3"/>
</dbReference>
<feature type="transmembrane region" description="Helical" evidence="17">
    <location>
        <begin position="540"/>
        <end position="560"/>
    </location>
</feature>
<feature type="site" description="Interaction with the cone snail toxin Con-ikot-ikot" evidence="14">
    <location>
        <position position="670"/>
    </location>
</feature>
<dbReference type="KEGG" id="cvn:111120671"/>
<evidence type="ECO:0000313" key="23">
    <source>
        <dbReference type="RefSeq" id="XP_022317276.1"/>
    </source>
</evidence>
<feature type="disulfide bond" evidence="15">
    <location>
        <begin position="721"/>
        <end position="775"/>
    </location>
</feature>
<dbReference type="OrthoDB" id="5984008at2759"/>
<dbReference type="GeneID" id="111120671"/>
<keyword evidence="6" id="KW-0175">Coiled coil</keyword>
<dbReference type="InterPro" id="IPR001638">
    <property type="entry name" value="Solute-binding_3/MltF_N"/>
</dbReference>
<evidence type="ECO:0000256" key="12">
    <source>
        <dbReference type="ARBA" id="ARBA00023303"/>
    </source>
</evidence>
<dbReference type="FunFam" id="3.40.190.10:FF:000078">
    <property type="entry name" value="glutamate receptor ionotropic, NMDA 3B"/>
    <property type="match status" value="1"/>
</dbReference>
<dbReference type="Pfam" id="PF00060">
    <property type="entry name" value="Lig_chan"/>
    <property type="match status" value="1"/>
</dbReference>
<evidence type="ECO:0000259" key="21">
    <source>
        <dbReference type="SMART" id="SM00918"/>
    </source>
</evidence>
<keyword evidence="22" id="KW-1185">Reference proteome</keyword>
<evidence type="ECO:0000259" key="20">
    <source>
        <dbReference type="SMART" id="SM00079"/>
    </source>
</evidence>
<evidence type="ECO:0000256" key="1">
    <source>
        <dbReference type="ARBA" id="ARBA00004651"/>
    </source>
</evidence>
<keyword evidence="3" id="KW-1003">Cell membrane</keyword>
<dbReference type="GO" id="GO:0015276">
    <property type="term" value="F:ligand-gated monoatomic ion channel activity"/>
    <property type="evidence" value="ECO:0007669"/>
    <property type="project" value="InterPro"/>
</dbReference>